<reference evidence="2 3" key="1">
    <citation type="submission" date="2022-06" db="EMBL/GenBank/DDBJ databases">
        <title>Genomic Encyclopedia of Archaeal and Bacterial Type Strains, Phase II (KMG-II): from individual species to whole genera.</title>
        <authorList>
            <person name="Goeker M."/>
        </authorList>
    </citation>
    <scope>NUCLEOTIDE SEQUENCE [LARGE SCALE GENOMIC DNA]</scope>
    <source>
        <strain evidence="2 3">DSM 45037</strain>
    </source>
</reference>
<sequence length="206" mass="21989">MSAVADERAALAATFRETAPDAPTLCSGWATRDLLAHLVVRESRPDAAPGIVVPFLSGYTDRVQNSYARGDYAALVDRFAGGPPWWSPFRLVEGLANTAEFFVHHEDVRRAIDGWEPRTLPPALRDALLTTLKRVAKPTLRSVPARVTLVDPQAGELVTTGAGPTVTVTGDVGELVVFCFGRDAARLDIDGAADVVDAVRGASRGI</sequence>
<dbReference type="Pfam" id="PF11716">
    <property type="entry name" value="MDMPI_N"/>
    <property type="match status" value="1"/>
</dbReference>
<protein>
    <submittedName>
        <fullName evidence="2">TIGR03085 family protein</fullName>
    </submittedName>
</protein>
<dbReference type="NCBIfam" id="TIGR03085">
    <property type="entry name" value="TIGR03085 family metal-binding protein"/>
    <property type="match status" value="1"/>
</dbReference>
<dbReference type="Proteomes" id="UP001205740">
    <property type="component" value="Unassembled WGS sequence"/>
</dbReference>
<dbReference type="NCBIfam" id="TIGR03083">
    <property type="entry name" value="maleylpyruvate isomerase family mycothiol-dependent enzyme"/>
    <property type="match status" value="1"/>
</dbReference>
<evidence type="ECO:0000313" key="3">
    <source>
        <dbReference type="Proteomes" id="UP001205740"/>
    </source>
</evidence>
<gene>
    <name evidence="2" type="ORF">LX12_000203</name>
</gene>
<dbReference type="InterPro" id="IPR017517">
    <property type="entry name" value="Maleyloyr_isom"/>
</dbReference>
<proteinExistence type="predicted"/>
<dbReference type="EMBL" id="JAMTCG010000001">
    <property type="protein sequence ID" value="MCP2159039.1"/>
    <property type="molecule type" value="Genomic_DNA"/>
</dbReference>
<evidence type="ECO:0000259" key="1">
    <source>
        <dbReference type="Pfam" id="PF11716"/>
    </source>
</evidence>
<dbReference type="InterPro" id="IPR024344">
    <property type="entry name" value="MDMPI_metal-binding"/>
</dbReference>
<organism evidence="2 3">
    <name type="scientific">Williamsia serinedens</name>
    <dbReference type="NCBI Taxonomy" id="391736"/>
    <lineage>
        <taxon>Bacteria</taxon>
        <taxon>Bacillati</taxon>
        <taxon>Actinomycetota</taxon>
        <taxon>Actinomycetes</taxon>
        <taxon>Mycobacteriales</taxon>
        <taxon>Nocardiaceae</taxon>
        <taxon>Williamsia</taxon>
    </lineage>
</organism>
<feature type="domain" description="Mycothiol-dependent maleylpyruvate isomerase metal-binding" evidence="1">
    <location>
        <begin position="3"/>
        <end position="44"/>
    </location>
</feature>
<dbReference type="RefSeq" id="WP_253652653.1">
    <property type="nucleotide sequence ID" value="NZ_BAAAOE010000004.1"/>
</dbReference>
<name>A0ABT1GWA6_9NOCA</name>
<dbReference type="InterPro" id="IPR034660">
    <property type="entry name" value="DinB/YfiT-like"/>
</dbReference>
<dbReference type="InterPro" id="IPR017519">
    <property type="entry name" value="CHP03085"/>
</dbReference>
<evidence type="ECO:0000313" key="2">
    <source>
        <dbReference type="EMBL" id="MCP2159039.1"/>
    </source>
</evidence>
<keyword evidence="3" id="KW-1185">Reference proteome</keyword>
<comment type="caution">
    <text evidence="2">The sequence shown here is derived from an EMBL/GenBank/DDBJ whole genome shotgun (WGS) entry which is preliminary data.</text>
</comment>
<dbReference type="SUPFAM" id="SSF109854">
    <property type="entry name" value="DinB/YfiT-like putative metalloenzymes"/>
    <property type="match status" value="1"/>
</dbReference>
<accession>A0ABT1GWA6</accession>